<keyword evidence="4 10" id="KW-0808">Transferase</keyword>
<evidence type="ECO:0000256" key="11">
    <source>
        <dbReference type="PIRSR" id="PIRSR006268-2"/>
    </source>
</evidence>
<comment type="catalytic activity">
    <reaction evidence="9 10">
        <text>L-threonyl-[protein] + FAD = FMN-L-threonyl-[protein] + AMP + H(+)</text>
        <dbReference type="Rhea" id="RHEA:36847"/>
        <dbReference type="Rhea" id="RHEA-COMP:11060"/>
        <dbReference type="Rhea" id="RHEA-COMP:11061"/>
        <dbReference type="ChEBI" id="CHEBI:15378"/>
        <dbReference type="ChEBI" id="CHEBI:30013"/>
        <dbReference type="ChEBI" id="CHEBI:57692"/>
        <dbReference type="ChEBI" id="CHEBI:74257"/>
        <dbReference type="ChEBI" id="CHEBI:456215"/>
        <dbReference type="EC" id="2.7.1.180"/>
    </reaction>
</comment>
<name>A0A8T7M248_9CHLR</name>
<reference evidence="12 14" key="1">
    <citation type="submission" date="2020-06" db="EMBL/GenBank/DDBJ databases">
        <title>Anoxygenic phototrophic Chloroflexota member uses a Type I reaction center.</title>
        <authorList>
            <person name="Tsuji J.M."/>
            <person name="Shaw N.A."/>
            <person name="Nagashima S."/>
            <person name="Venkiteswaran J."/>
            <person name="Schiff S.L."/>
            <person name="Hanada S."/>
            <person name="Tank M."/>
            <person name="Neufeld J.D."/>
        </authorList>
    </citation>
    <scope>NUCLEOTIDE SEQUENCE [LARGE SCALE GENOMIC DNA]</scope>
    <source>
        <strain evidence="12">L227-S17</strain>
    </source>
</reference>
<dbReference type="EMBL" id="JACATZ010000001">
    <property type="protein sequence ID" value="NWJ45961.1"/>
    <property type="molecule type" value="Genomic_DNA"/>
</dbReference>
<evidence type="ECO:0000313" key="15">
    <source>
        <dbReference type="Proteomes" id="UP001431572"/>
    </source>
</evidence>
<evidence type="ECO:0000256" key="3">
    <source>
        <dbReference type="ARBA" id="ARBA00022630"/>
    </source>
</evidence>
<comment type="cofactor">
    <cofactor evidence="11">
        <name>Mg(2+)</name>
        <dbReference type="ChEBI" id="CHEBI:18420"/>
    </cofactor>
    <cofactor evidence="11">
        <name>Mn(2+)</name>
        <dbReference type="ChEBI" id="CHEBI:29035"/>
    </cofactor>
    <text evidence="11">Magnesium. Can also use manganese.</text>
</comment>
<accession>A0A8T7M248</accession>
<sequence>MSSESKATKLRARDLVSTAQLIFRHAELTLSRFLPDSELSRLNQKGYIEQSSPLFFECVNAALKMAELTRGIFDPTILDALEHAGYDRSFEQIGTLAPGLATKMNTFRPPSHHYVELNHARRSIQLAKGARIDLGGIAKGMIVDRVAAVIQGQGFKDFMVSAGGDMRLGGNQPGKNGWEVDMQNPITLEGTLTTLSVTEGAVATSSTTRRRWLKGNQLHHHLIDPRTSEPVNNGLAAVTIVAPTTMLADVLAKTALILGLEEGKEFISQQENCRVYMIDQEGRLV</sequence>
<dbReference type="PANTHER" id="PTHR30040">
    <property type="entry name" value="THIAMINE BIOSYNTHESIS LIPOPROTEIN APBE"/>
    <property type="match status" value="1"/>
</dbReference>
<dbReference type="SUPFAM" id="SSF143631">
    <property type="entry name" value="ApbE-like"/>
    <property type="match status" value="1"/>
</dbReference>
<dbReference type="AlphaFoldDB" id="A0A8T7M248"/>
<feature type="binding site" evidence="11">
    <location>
        <position position="136"/>
    </location>
    <ligand>
        <name>Mg(2+)</name>
        <dbReference type="ChEBI" id="CHEBI:18420"/>
    </ligand>
</feature>
<evidence type="ECO:0000256" key="6">
    <source>
        <dbReference type="ARBA" id="ARBA00022827"/>
    </source>
</evidence>
<dbReference type="EMBL" id="CP128399">
    <property type="protein sequence ID" value="WJW67822.1"/>
    <property type="molecule type" value="Genomic_DNA"/>
</dbReference>
<evidence type="ECO:0000256" key="9">
    <source>
        <dbReference type="ARBA" id="ARBA00048540"/>
    </source>
</evidence>
<dbReference type="InterPro" id="IPR003374">
    <property type="entry name" value="ApbE-like_sf"/>
</dbReference>
<keyword evidence="7 10" id="KW-0460">Magnesium</keyword>
<evidence type="ECO:0000256" key="2">
    <source>
        <dbReference type="ARBA" id="ARBA00016337"/>
    </source>
</evidence>
<dbReference type="Pfam" id="PF02424">
    <property type="entry name" value="ApbE"/>
    <property type="match status" value="1"/>
</dbReference>
<dbReference type="InterPro" id="IPR024932">
    <property type="entry name" value="ApbE"/>
</dbReference>
<keyword evidence="3 10" id="KW-0285">Flavoprotein</keyword>
<keyword evidence="5 10" id="KW-0479">Metal-binding</keyword>
<evidence type="ECO:0000313" key="14">
    <source>
        <dbReference type="Proteomes" id="UP000521676"/>
    </source>
</evidence>
<dbReference type="PANTHER" id="PTHR30040:SF2">
    <property type="entry name" value="FAD:PROTEIN FMN TRANSFERASE"/>
    <property type="match status" value="1"/>
</dbReference>
<dbReference type="EC" id="2.7.1.180" evidence="1 10"/>
<evidence type="ECO:0000256" key="5">
    <source>
        <dbReference type="ARBA" id="ARBA00022723"/>
    </source>
</evidence>
<dbReference type="Gene3D" id="3.10.520.10">
    <property type="entry name" value="ApbE-like domains"/>
    <property type="match status" value="1"/>
</dbReference>
<dbReference type="PIRSF" id="PIRSF006268">
    <property type="entry name" value="ApbE"/>
    <property type="match status" value="1"/>
</dbReference>
<evidence type="ECO:0000256" key="8">
    <source>
        <dbReference type="ARBA" id="ARBA00031306"/>
    </source>
</evidence>
<evidence type="ECO:0000313" key="13">
    <source>
        <dbReference type="EMBL" id="WJW67822.1"/>
    </source>
</evidence>
<dbReference type="Proteomes" id="UP000521676">
    <property type="component" value="Unassembled WGS sequence"/>
</dbReference>
<proteinExistence type="inferred from homology"/>
<gene>
    <name evidence="12" type="ORF">HXX08_08800</name>
    <name evidence="13" type="ORF">OZ401_001104</name>
</gene>
<evidence type="ECO:0000313" key="12">
    <source>
        <dbReference type="EMBL" id="NWJ45961.1"/>
    </source>
</evidence>
<dbReference type="GO" id="GO:0016740">
    <property type="term" value="F:transferase activity"/>
    <property type="evidence" value="ECO:0007669"/>
    <property type="project" value="UniProtKB-UniRule"/>
</dbReference>
<keyword evidence="6 10" id="KW-0274">FAD</keyword>
<protein>
    <recommendedName>
        <fullName evidence="2 10">FAD:protein FMN transferase</fullName>
        <ecNumber evidence="1 10">2.7.1.180</ecNumber>
    </recommendedName>
    <alternativeName>
        <fullName evidence="8 10">Flavin transferase</fullName>
    </alternativeName>
</protein>
<evidence type="ECO:0000256" key="4">
    <source>
        <dbReference type="ARBA" id="ARBA00022679"/>
    </source>
</evidence>
<keyword evidence="15" id="KW-1185">Reference proteome</keyword>
<feature type="binding site" evidence="11">
    <location>
        <position position="249"/>
    </location>
    <ligand>
        <name>Mg(2+)</name>
        <dbReference type="ChEBI" id="CHEBI:18420"/>
    </ligand>
</feature>
<comment type="similarity">
    <text evidence="10">Belongs to the ApbE family.</text>
</comment>
<evidence type="ECO:0000256" key="1">
    <source>
        <dbReference type="ARBA" id="ARBA00011955"/>
    </source>
</evidence>
<organism evidence="12 14">
    <name type="scientific">Candidatus Chlorohelix allophototropha</name>
    <dbReference type="NCBI Taxonomy" id="3003348"/>
    <lineage>
        <taxon>Bacteria</taxon>
        <taxon>Bacillati</taxon>
        <taxon>Chloroflexota</taxon>
        <taxon>Chloroflexia</taxon>
        <taxon>Candidatus Chloroheliales</taxon>
        <taxon>Candidatus Chloroheliaceae</taxon>
        <taxon>Candidatus Chlorohelix</taxon>
    </lineage>
</organism>
<evidence type="ECO:0000256" key="10">
    <source>
        <dbReference type="PIRNR" id="PIRNR006268"/>
    </source>
</evidence>
<dbReference type="Proteomes" id="UP001431572">
    <property type="component" value="Chromosome 1"/>
</dbReference>
<reference evidence="13" key="2">
    <citation type="journal article" date="2024" name="Nature">
        <title>Anoxygenic phototroph of the Chloroflexota uses a type I reaction centre.</title>
        <authorList>
            <person name="Tsuji J.M."/>
            <person name="Shaw N.A."/>
            <person name="Nagashima S."/>
            <person name="Venkiteswaran J.J."/>
            <person name="Schiff S.L."/>
            <person name="Watanabe T."/>
            <person name="Fukui M."/>
            <person name="Hanada S."/>
            <person name="Tank M."/>
            <person name="Neufeld J.D."/>
        </authorList>
    </citation>
    <scope>NUCLEOTIDE SEQUENCE</scope>
    <source>
        <strain evidence="13">L227-S17</strain>
    </source>
</reference>
<evidence type="ECO:0000256" key="7">
    <source>
        <dbReference type="ARBA" id="ARBA00022842"/>
    </source>
</evidence>
<dbReference type="GO" id="GO:0046872">
    <property type="term" value="F:metal ion binding"/>
    <property type="evidence" value="ECO:0007669"/>
    <property type="project" value="UniProtKB-UniRule"/>
</dbReference>